<name>A0A8T0I0G9_CERPU</name>
<dbReference type="AlphaFoldDB" id="A0A8T0I0G9"/>
<keyword evidence="2" id="KW-1185">Reference proteome</keyword>
<sequence>MPFDKGVKNKKIFDYRQSGQKIPMDQEFSERRVEASICLSSARNINVIKDSLQQNLPDFECKERGNIITVSGYPPNTEFNERNILAIVQKHDRGAYLQRPNH</sequence>
<dbReference type="EMBL" id="CM026425">
    <property type="protein sequence ID" value="KAG0576940.1"/>
    <property type="molecule type" value="Genomic_DNA"/>
</dbReference>
<reference evidence="1" key="1">
    <citation type="submission" date="2020-06" db="EMBL/GenBank/DDBJ databases">
        <title>WGS assembly of Ceratodon purpureus strain R40.</title>
        <authorList>
            <person name="Carey S.B."/>
            <person name="Jenkins J."/>
            <person name="Shu S."/>
            <person name="Lovell J.T."/>
            <person name="Sreedasyam A."/>
            <person name="Maumus F."/>
            <person name="Tiley G.P."/>
            <person name="Fernandez-Pozo N."/>
            <person name="Barry K."/>
            <person name="Chen C."/>
            <person name="Wang M."/>
            <person name="Lipzen A."/>
            <person name="Daum C."/>
            <person name="Saski C.A."/>
            <person name="Payton A.C."/>
            <person name="Mcbreen J.C."/>
            <person name="Conrad R.E."/>
            <person name="Kollar L.M."/>
            <person name="Olsson S."/>
            <person name="Huttunen S."/>
            <person name="Landis J.B."/>
            <person name="Wickett N.J."/>
            <person name="Johnson M.G."/>
            <person name="Rensing S.A."/>
            <person name="Grimwood J."/>
            <person name="Schmutz J."/>
            <person name="Mcdaniel S.F."/>
        </authorList>
    </citation>
    <scope>NUCLEOTIDE SEQUENCE</scope>
    <source>
        <strain evidence="1">R40</strain>
    </source>
</reference>
<evidence type="ECO:0000313" key="1">
    <source>
        <dbReference type="EMBL" id="KAG0576940.1"/>
    </source>
</evidence>
<evidence type="ECO:0000313" key="2">
    <source>
        <dbReference type="Proteomes" id="UP000822688"/>
    </source>
</evidence>
<organism evidence="1 2">
    <name type="scientific">Ceratodon purpureus</name>
    <name type="common">Fire moss</name>
    <name type="synonym">Dicranum purpureum</name>
    <dbReference type="NCBI Taxonomy" id="3225"/>
    <lineage>
        <taxon>Eukaryota</taxon>
        <taxon>Viridiplantae</taxon>
        <taxon>Streptophyta</taxon>
        <taxon>Embryophyta</taxon>
        <taxon>Bryophyta</taxon>
        <taxon>Bryophytina</taxon>
        <taxon>Bryopsida</taxon>
        <taxon>Dicranidae</taxon>
        <taxon>Pseudoditrichales</taxon>
        <taxon>Ditrichaceae</taxon>
        <taxon>Ceratodon</taxon>
    </lineage>
</organism>
<proteinExistence type="predicted"/>
<protein>
    <submittedName>
        <fullName evidence="1">Uncharacterized protein</fullName>
    </submittedName>
</protein>
<gene>
    <name evidence="1" type="ORF">KC19_5G119800</name>
</gene>
<dbReference type="Proteomes" id="UP000822688">
    <property type="component" value="Chromosome 5"/>
</dbReference>
<comment type="caution">
    <text evidence="1">The sequence shown here is derived from an EMBL/GenBank/DDBJ whole genome shotgun (WGS) entry which is preliminary data.</text>
</comment>
<accession>A0A8T0I0G9</accession>